<gene>
    <name evidence="1" type="ORF">PSON_ATCC_30995.1.T0990026</name>
</gene>
<proteinExistence type="predicted"/>
<dbReference type="Proteomes" id="UP000692954">
    <property type="component" value="Unassembled WGS sequence"/>
</dbReference>
<sequence>MYGQRQANFIKLNKQFLEDKDIVNLSIENQILCNKIEFVCEVCELQDQLKKQIRSKIKIEHTKVEQIQQQFLNYQFKATNFNFVKSRTVNMFSPPSIANFSR</sequence>
<reference evidence="1" key="1">
    <citation type="submission" date="2021-01" db="EMBL/GenBank/DDBJ databases">
        <authorList>
            <consortium name="Genoscope - CEA"/>
            <person name="William W."/>
        </authorList>
    </citation>
    <scope>NUCLEOTIDE SEQUENCE</scope>
</reference>
<name>A0A8S1Q9U5_9CILI</name>
<organism evidence="1 2">
    <name type="scientific">Paramecium sonneborni</name>
    <dbReference type="NCBI Taxonomy" id="65129"/>
    <lineage>
        <taxon>Eukaryota</taxon>
        <taxon>Sar</taxon>
        <taxon>Alveolata</taxon>
        <taxon>Ciliophora</taxon>
        <taxon>Intramacronucleata</taxon>
        <taxon>Oligohymenophorea</taxon>
        <taxon>Peniculida</taxon>
        <taxon>Parameciidae</taxon>
        <taxon>Paramecium</taxon>
    </lineage>
</organism>
<comment type="caution">
    <text evidence="1">The sequence shown here is derived from an EMBL/GenBank/DDBJ whole genome shotgun (WGS) entry which is preliminary data.</text>
</comment>
<dbReference type="EMBL" id="CAJJDN010000099">
    <property type="protein sequence ID" value="CAD8111724.1"/>
    <property type="molecule type" value="Genomic_DNA"/>
</dbReference>
<dbReference type="AlphaFoldDB" id="A0A8S1Q9U5"/>
<protein>
    <submittedName>
        <fullName evidence="1">Uncharacterized protein</fullName>
    </submittedName>
</protein>
<evidence type="ECO:0000313" key="1">
    <source>
        <dbReference type="EMBL" id="CAD8111724.1"/>
    </source>
</evidence>
<dbReference type="OrthoDB" id="323537at2759"/>
<evidence type="ECO:0000313" key="2">
    <source>
        <dbReference type="Proteomes" id="UP000692954"/>
    </source>
</evidence>
<accession>A0A8S1Q9U5</accession>
<keyword evidence="2" id="KW-1185">Reference proteome</keyword>